<evidence type="ECO:0000313" key="1">
    <source>
        <dbReference type="EMBL" id="MBT9283098.1"/>
    </source>
</evidence>
<gene>
    <name evidence="1" type="ORF">KM312_10750</name>
</gene>
<proteinExistence type="predicted"/>
<dbReference type="Proteomes" id="UP000748108">
    <property type="component" value="Unassembled WGS sequence"/>
</dbReference>
<organism evidence="1 2">
    <name type="scientific">Hydrogenibacillus schlegelii</name>
    <name type="common">Bacillus schlegelii</name>
    <dbReference type="NCBI Taxonomy" id="1484"/>
    <lineage>
        <taxon>Bacteria</taxon>
        <taxon>Bacillati</taxon>
        <taxon>Bacillota</taxon>
        <taxon>Bacilli</taxon>
        <taxon>Bacillales</taxon>
        <taxon>Bacillales Family X. Incertae Sedis</taxon>
        <taxon>Hydrogenibacillus</taxon>
    </lineage>
</organism>
<protein>
    <submittedName>
        <fullName evidence="1">Uncharacterized protein</fullName>
    </submittedName>
</protein>
<feature type="non-terminal residue" evidence="1">
    <location>
        <position position="78"/>
    </location>
</feature>
<sequence>MFPTQSSRITIIANKGKTGRFNRPVLDWQAKRPSHSRCALFAVPSSKRHRCVQGRPLRVHGRHAFMAVTRSKGVDPIE</sequence>
<accession>A0A947D5F1</accession>
<comment type="caution">
    <text evidence="1">The sequence shown here is derived from an EMBL/GenBank/DDBJ whole genome shotgun (WGS) entry which is preliminary data.</text>
</comment>
<evidence type="ECO:0000313" key="2">
    <source>
        <dbReference type="Proteomes" id="UP000748108"/>
    </source>
</evidence>
<dbReference type="EMBL" id="JAHHQF010000074">
    <property type="protein sequence ID" value="MBT9283098.1"/>
    <property type="molecule type" value="Genomic_DNA"/>
</dbReference>
<dbReference type="AlphaFoldDB" id="A0A947D5F1"/>
<name>A0A947D5F1_HYDSH</name>
<reference evidence="1" key="1">
    <citation type="journal article" date="2021" name="Microbiology">
        <title>Metagenomic Analysis of the Microbial Community in the Underground Coal Fire Area (Kemerovo Region, Russia) Revealed Predominance of Thermophilic Members of the Phyla Deinococcus-thermus, Aquificae, and Firmicutes.</title>
        <authorList>
            <person name="Kadnikov V."/>
            <person name="Mardanov A.V."/>
            <person name="Beletsky A.V."/>
            <person name="Karnachuk O.V."/>
            <person name="Ravin N.V."/>
        </authorList>
    </citation>
    <scope>NUCLEOTIDE SEQUENCE</scope>
    <source>
        <strain evidence="1">RBS10-49</strain>
    </source>
</reference>